<keyword evidence="2" id="KW-0964">Secreted</keyword>
<proteinExistence type="predicted"/>
<accession>A0ABR6SEN9</accession>
<comment type="caution">
    <text evidence="5">The sequence shown here is derived from an EMBL/GenBank/DDBJ whole genome shotgun (WGS) entry which is preliminary data.</text>
</comment>
<dbReference type="Pfam" id="PF22842">
    <property type="entry name" value="Pel9A-like_beta_helix"/>
    <property type="match status" value="1"/>
</dbReference>
<dbReference type="NCBIfam" id="TIGR03804">
    <property type="entry name" value="para_beta_helix"/>
    <property type="match status" value="1"/>
</dbReference>
<dbReference type="PANTHER" id="PTHR40088:SF2">
    <property type="entry name" value="SECRETED SUGAR HYDROLASE"/>
    <property type="match status" value="1"/>
</dbReference>
<dbReference type="InterPro" id="IPR012334">
    <property type="entry name" value="Pectin_lyas_fold"/>
</dbReference>
<evidence type="ECO:0000256" key="1">
    <source>
        <dbReference type="ARBA" id="ARBA00004613"/>
    </source>
</evidence>
<name>A0ABR6SEN9_ANAVA</name>
<dbReference type="InterPro" id="IPR052052">
    <property type="entry name" value="Polysaccharide_Lyase_9"/>
</dbReference>
<evidence type="ECO:0000256" key="3">
    <source>
        <dbReference type="ARBA" id="ARBA00022729"/>
    </source>
</evidence>
<dbReference type="Gene3D" id="2.160.20.10">
    <property type="entry name" value="Single-stranded right-handed beta-helix, Pectin lyase-like"/>
    <property type="match status" value="1"/>
</dbReference>
<dbReference type="InterPro" id="IPR053868">
    <property type="entry name" value="Pel9A-like_beta_helix"/>
</dbReference>
<sequence length="428" mass="46742">MTKNPVRNICLVVVTALTFTAVSSGEIGKAQISGKTYYVDQGTGSDYNSGTTQTSAFKTINKANQIVAAGDTIYVKNGTYQENITVKKSGTPDKWISLQAYPGQTPKVRGTQDGSISVEGSYVKVIGFDVTSSGEGSAINVGRGNHHVHIIRNIVHDSGCGGISAQETDYLTIEENISYRNAFRSGYMCSGISIYQAKAFDDAPGFHNIIRGNISYANENKVTTSWGGRSFVTDGNGIIIDDFRQTQSQRFRPRYTPWTLIENNIVFNNGGRGIHIYESDNVVVRNNTAFKNLRSGNLDGHLNGELTTYFSSNIHFYNNIAYSSSLNKKTFVDDYSSKNRWDNNLSYIGSTLVNDGHSDVKLGANNRINVNPLFINASTDPKLANFRLNLGSPAIDSGTTQSAASVDFDKNARPFGVGPDMGAFELRR</sequence>
<dbReference type="SUPFAM" id="SSF51126">
    <property type="entry name" value="Pectin lyase-like"/>
    <property type="match status" value="1"/>
</dbReference>
<dbReference type="InterPro" id="IPR022441">
    <property type="entry name" value="Para_beta_helix_rpt-2"/>
</dbReference>
<feature type="domain" description="Pel9A-like right handed beta-helix region" evidence="4">
    <location>
        <begin position="34"/>
        <end position="81"/>
    </location>
</feature>
<dbReference type="SMART" id="SM00710">
    <property type="entry name" value="PbH1"/>
    <property type="match status" value="6"/>
</dbReference>
<dbReference type="InterPro" id="IPR006626">
    <property type="entry name" value="PbH1"/>
</dbReference>
<dbReference type="PANTHER" id="PTHR40088">
    <property type="entry name" value="PECTATE LYASE (EUROFUNG)"/>
    <property type="match status" value="1"/>
</dbReference>
<protein>
    <submittedName>
        <fullName evidence="5">Right-handed parallel beta-helix repeat-containing protein</fullName>
    </submittedName>
</protein>
<dbReference type="Proteomes" id="UP000570851">
    <property type="component" value="Unassembled WGS sequence"/>
</dbReference>
<dbReference type="InterPro" id="IPR059226">
    <property type="entry name" value="Choice_anch_Q_dom"/>
</dbReference>
<keyword evidence="3" id="KW-0732">Signal</keyword>
<reference evidence="5 6" key="1">
    <citation type="submission" date="2019-11" db="EMBL/GenBank/DDBJ databases">
        <title>Comparison of genomes from free-living endosymbiotic cyanobacteria isolated from Azolla.</title>
        <authorList>
            <person name="Thiel T."/>
            <person name="Pratte B."/>
        </authorList>
    </citation>
    <scope>NUCLEOTIDE SEQUENCE [LARGE SCALE GENOMIC DNA]</scope>
    <source>
        <strain evidence="5 6">N2B</strain>
    </source>
</reference>
<evidence type="ECO:0000313" key="6">
    <source>
        <dbReference type="Proteomes" id="UP000570851"/>
    </source>
</evidence>
<gene>
    <name evidence="5" type="ORF">GNE12_23405</name>
</gene>
<evidence type="ECO:0000313" key="5">
    <source>
        <dbReference type="EMBL" id="MBC1304866.1"/>
    </source>
</evidence>
<keyword evidence="6" id="KW-1185">Reference proteome</keyword>
<organism evidence="5 6">
    <name type="scientific">Trichormus variabilis N2B</name>
    <dbReference type="NCBI Taxonomy" id="2681315"/>
    <lineage>
        <taxon>Bacteria</taxon>
        <taxon>Bacillati</taxon>
        <taxon>Cyanobacteriota</taxon>
        <taxon>Cyanophyceae</taxon>
        <taxon>Nostocales</taxon>
        <taxon>Nostocaceae</taxon>
        <taxon>Trichormus</taxon>
    </lineage>
</organism>
<comment type="subcellular location">
    <subcellularLocation>
        <location evidence="1">Secreted</location>
    </subcellularLocation>
</comment>
<evidence type="ECO:0000259" key="4">
    <source>
        <dbReference type="Pfam" id="PF22842"/>
    </source>
</evidence>
<dbReference type="NCBIfam" id="NF041518">
    <property type="entry name" value="choice_anch_Q"/>
    <property type="match status" value="1"/>
</dbReference>
<evidence type="ECO:0000256" key="2">
    <source>
        <dbReference type="ARBA" id="ARBA00022525"/>
    </source>
</evidence>
<dbReference type="RefSeq" id="WP_011318682.1">
    <property type="nucleotide sequence ID" value="NZ_JACKZP010000135.1"/>
</dbReference>
<dbReference type="GeneID" id="58724554"/>
<dbReference type="InterPro" id="IPR011050">
    <property type="entry name" value="Pectin_lyase_fold/virulence"/>
</dbReference>
<dbReference type="EMBL" id="JACKZP010000135">
    <property type="protein sequence ID" value="MBC1304866.1"/>
    <property type="molecule type" value="Genomic_DNA"/>
</dbReference>